<keyword evidence="2" id="KW-1185">Reference proteome</keyword>
<dbReference type="HOGENOM" id="CLU_3360283_0_0_1"/>
<reference evidence="2" key="1">
    <citation type="submission" date="2011-08" db="EMBL/GenBank/DDBJ databases">
        <authorList>
            <person name="Rombauts S."/>
        </authorList>
    </citation>
    <scope>NUCLEOTIDE SEQUENCE</scope>
    <source>
        <strain evidence="2">London</strain>
    </source>
</reference>
<accession>T1JVW7</accession>
<evidence type="ECO:0000313" key="1">
    <source>
        <dbReference type="EnsemblMetazoa" id="tetur02g06060.1"/>
    </source>
</evidence>
<dbReference type="Proteomes" id="UP000015104">
    <property type="component" value="Unassembled WGS sequence"/>
</dbReference>
<dbReference type="EnsemblMetazoa" id="tetur02g06060.1">
    <property type="protein sequence ID" value="tetur02g06060.1"/>
    <property type="gene ID" value="tetur02g06060"/>
</dbReference>
<dbReference type="EMBL" id="CAEY01000797">
    <property type="status" value="NOT_ANNOTATED_CDS"/>
    <property type="molecule type" value="Genomic_DNA"/>
</dbReference>
<proteinExistence type="predicted"/>
<evidence type="ECO:0000313" key="2">
    <source>
        <dbReference type="Proteomes" id="UP000015104"/>
    </source>
</evidence>
<reference evidence="1" key="2">
    <citation type="submission" date="2015-06" db="UniProtKB">
        <authorList>
            <consortium name="EnsemblMetazoa"/>
        </authorList>
    </citation>
    <scope>IDENTIFICATION</scope>
</reference>
<sequence>MTNKCSSVYNGKTDQLGKFESIKIADYKSLMAHKIN</sequence>
<protein>
    <submittedName>
        <fullName evidence="1">Uncharacterized protein</fullName>
    </submittedName>
</protein>
<organism evidence="1 2">
    <name type="scientific">Tetranychus urticae</name>
    <name type="common">Two-spotted spider mite</name>
    <dbReference type="NCBI Taxonomy" id="32264"/>
    <lineage>
        <taxon>Eukaryota</taxon>
        <taxon>Metazoa</taxon>
        <taxon>Ecdysozoa</taxon>
        <taxon>Arthropoda</taxon>
        <taxon>Chelicerata</taxon>
        <taxon>Arachnida</taxon>
        <taxon>Acari</taxon>
        <taxon>Acariformes</taxon>
        <taxon>Trombidiformes</taxon>
        <taxon>Prostigmata</taxon>
        <taxon>Eleutherengona</taxon>
        <taxon>Raphignathae</taxon>
        <taxon>Tetranychoidea</taxon>
        <taxon>Tetranychidae</taxon>
        <taxon>Tetranychus</taxon>
    </lineage>
</organism>
<name>T1JVW7_TETUR</name>
<dbReference type="AlphaFoldDB" id="T1JVW7"/>